<keyword evidence="7" id="KW-0564">Palmitate</keyword>
<keyword evidence="6 10" id="KW-0342">GTP-binding</keyword>
<dbReference type="SUPFAM" id="SSF52540">
    <property type="entry name" value="P-loop containing nucleoside triphosphate hydrolases"/>
    <property type="match status" value="1"/>
</dbReference>
<dbReference type="SMART" id="SM00275">
    <property type="entry name" value="G_alpha"/>
    <property type="match status" value="1"/>
</dbReference>
<keyword evidence="4 10" id="KW-0547">Nucleotide-binding</keyword>
<dbReference type="AlphaFoldDB" id="A0A914WUX9"/>
<evidence type="ECO:0000256" key="10">
    <source>
        <dbReference type="PIRSR" id="PIRSR601019-1"/>
    </source>
</evidence>
<evidence type="ECO:0000256" key="5">
    <source>
        <dbReference type="ARBA" id="ARBA00022842"/>
    </source>
</evidence>
<dbReference type="Gene3D" id="1.10.400.10">
    <property type="entry name" value="GI Alpha 1, domain 2-like"/>
    <property type="match status" value="1"/>
</dbReference>
<dbReference type="PANTHER" id="PTHR10218">
    <property type="entry name" value="GTP-BINDING PROTEIN ALPHA SUBUNIT"/>
    <property type="match status" value="1"/>
</dbReference>
<feature type="binding site" evidence="11">
    <location>
        <position position="136"/>
    </location>
    <ligand>
        <name>Mg(2+)</name>
        <dbReference type="ChEBI" id="CHEBI:18420"/>
    </ligand>
</feature>
<keyword evidence="2" id="KW-0519">Myristate</keyword>
<evidence type="ECO:0000313" key="12">
    <source>
        <dbReference type="Proteomes" id="UP000887566"/>
    </source>
</evidence>
<dbReference type="Gene3D" id="3.40.50.300">
    <property type="entry name" value="P-loop containing nucleotide triphosphate hydrolases"/>
    <property type="match status" value="1"/>
</dbReference>
<dbReference type="PRINTS" id="PR00318">
    <property type="entry name" value="GPROTEINA"/>
</dbReference>
<dbReference type="PROSITE" id="PS51882">
    <property type="entry name" value="G_ALPHA"/>
    <property type="match status" value="1"/>
</dbReference>
<dbReference type="GO" id="GO:0003924">
    <property type="term" value="F:GTPase activity"/>
    <property type="evidence" value="ECO:0007669"/>
    <property type="project" value="InterPro"/>
</dbReference>
<dbReference type="GO" id="GO:0005834">
    <property type="term" value="C:heterotrimeric G-protein complex"/>
    <property type="evidence" value="ECO:0007669"/>
    <property type="project" value="TreeGrafter"/>
</dbReference>
<accession>A0A914WUX9</accession>
<dbReference type="CDD" id="cd00066">
    <property type="entry name" value="G-alpha"/>
    <property type="match status" value="1"/>
</dbReference>
<feature type="binding site" evidence="10">
    <location>
        <position position="281"/>
    </location>
    <ligand>
        <name>GTP</name>
        <dbReference type="ChEBI" id="CHEBI:37565"/>
    </ligand>
</feature>
<dbReference type="GO" id="GO:0001664">
    <property type="term" value="F:G protein-coupled receptor binding"/>
    <property type="evidence" value="ECO:0007669"/>
    <property type="project" value="TreeGrafter"/>
</dbReference>
<dbReference type="SUPFAM" id="SSF47895">
    <property type="entry name" value="Transducin (alpha subunit), insertion domain"/>
    <property type="match status" value="1"/>
</dbReference>
<dbReference type="GO" id="GO:0005525">
    <property type="term" value="F:GTP binding"/>
    <property type="evidence" value="ECO:0007669"/>
    <property type="project" value="UniProtKB-KW"/>
</dbReference>
<dbReference type="GO" id="GO:0007188">
    <property type="term" value="P:adenylate cyclase-modulating G protein-coupled receptor signaling pathway"/>
    <property type="evidence" value="ECO:0007669"/>
    <property type="project" value="TreeGrafter"/>
</dbReference>
<evidence type="ECO:0000256" key="2">
    <source>
        <dbReference type="ARBA" id="ARBA00022707"/>
    </source>
</evidence>
<dbReference type="GO" id="GO:0005737">
    <property type="term" value="C:cytoplasm"/>
    <property type="evidence" value="ECO:0007669"/>
    <property type="project" value="TreeGrafter"/>
</dbReference>
<keyword evidence="5 11" id="KW-0460">Magnesium</keyword>
<evidence type="ECO:0000256" key="3">
    <source>
        <dbReference type="ARBA" id="ARBA00022723"/>
    </source>
</evidence>
<evidence type="ECO:0000256" key="7">
    <source>
        <dbReference type="ARBA" id="ARBA00023139"/>
    </source>
</evidence>
<dbReference type="WBParaSite" id="PSAMB.scaffold522size48044.g6672.t1">
    <property type="protein sequence ID" value="PSAMB.scaffold522size48044.g6672.t1"/>
    <property type="gene ID" value="PSAMB.scaffold522size48044.g6672"/>
</dbReference>
<evidence type="ECO:0000256" key="9">
    <source>
        <dbReference type="ARBA" id="ARBA00023288"/>
    </source>
</evidence>
<dbReference type="InterPro" id="IPR027417">
    <property type="entry name" value="P-loop_NTPase"/>
</dbReference>
<dbReference type="GO" id="GO:0046872">
    <property type="term" value="F:metal ion binding"/>
    <property type="evidence" value="ECO:0007669"/>
    <property type="project" value="UniProtKB-KW"/>
</dbReference>
<evidence type="ECO:0000256" key="6">
    <source>
        <dbReference type="ARBA" id="ARBA00023134"/>
    </source>
</evidence>
<feature type="binding site" evidence="10">
    <location>
        <begin position="130"/>
        <end position="136"/>
    </location>
    <ligand>
        <name>GTP</name>
        <dbReference type="ChEBI" id="CHEBI:37565"/>
    </ligand>
</feature>
<protein>
    <submittedName>
        <fullName evidence="13">Uncharacterized protein</fullName>
    </submittedName>
</protein>
<sequence length="309" mass="35537">MSFRIIHDNGFTVEEIEAQRKVIRANILEAMAAMLIEKDSLGIVPTNKQTEINARIIHEEVKLIDYEIQDGALFSETVYKALKALWADKAIQEVFRRRNEYHLPDCTKYFLDELDRIAAEDFVPNNQDVLFTRVQTSGVNETKFTVKKTMFRVYDVGGQRSERRKWIHCFDNVNAVIFICAISEFDQKLKENNETNRLLESLALFRQICNNEYFATECSMILFLNKKDLFAEKIKTTSIAVAFSTYKGADTYAAQIGFVQEMFKKQKANPTKKLYIHHTCATDTNQVQVVLESVADTVIRNNVSKAGLT</sequence>
<evidence type="ECO:0000256" key="1">
    <source>
        <dbReference type="ARBA" id="ARBA00005804"/>
    </source>
</evidence>
<keyword evidence="9" id="KW-0449">Lipoprotein</keyword>
<dbReference type="FunFam" id="1.10.400.10:FF:000002">
    <property type="entry name" value="guanine nucleotide-binding protein G(Q) subunit alpha"/>
    <property type="match status" value="1"/>
</dbReference>
<reference evidence="13" key="1">
    <citation type="submission" date="2022-11" db="UniProtKB">
        <authorList>
            <consortium name="WormBaseParasite"/>
        </authorList>
    </citation>
    <scope>IDENTIFICATION</scope>
</reference>
<keyword evidence="3 11" id="KW-0479">Metal-binding</keyword>
<evidence type="ECO:0000256" key="8">
    <source>
        <dbReference type="ARBA" id="ARBA00023224"/>
    </source>
</evidence>
<feature type="binding site" evidence="10">
    <location>
        <begin position="225"/>
        <end position="228"/>
    </location>
    <ligand>
        <name>GTP</name>
        <dbReference type="ChEBI" id="CHEBI:37565"/>
    </ligand>
</feature>
<dbReference type="Proteomes" id="UP000887566">
    <property type="component" value="Unplaced"/>
</dbReference>
<evidence type="ECO:0000256" key="4">
    <source>
        <dbReference type="ARBA" id="ARBA00022741"/>
    </source>
</evidence>
<proteinExistence type="inferred from homology"/>
<dbReference type="FunFam" id="3.40.50.300:FF:000563">
    <property type="entry name" value="Guanine nucleotide-binding protein alpha subunit"/>
    <property type="match status" value="1"/>
</dbReference>
<comment type="similarity">
    <text evidence="1">Belongs to the G-alpha family.</text>
</comment>
<evidence type="ECO:0000256" key="11">
    <source>
        <dbReference type="PIRSR" id="PIRSR601019-2"/>
    </source>
</evidence>
<keyword evidence="8" id="KW-0807">Transducer</keyword>
<keyword evidence="12" id="KW-1185">Reference proteome</keyword>
<dbReference type="GO" id="GO:0031683">
    <property type="term" value="F:G-protein beta/gamma-subunit complex binding"/>
    <property type="evidence" value="ECO:0007669"/>
    <property type="project" value="InterPro"/>
</dbReference>
<feature type="binding site" evidence="10">
    <location>
        <begin position="155"/>
        <end position="159"/>
    </location>
    <ligand>
        <name>GTP</name>
        <dbReference type="ChEBI" id="CHEBI:37565"/>
    </ligand>
</feature>
<dbReference type="Pfam" id="PF00503">
    <property type="entry name" value="G-alpha"/>
    <property type="match status" value="1"/>
</dbReference>
<dbReference type="InterPro" id="IPR001019">
    <property type="entry name" value="Gprotein_alpha_su"/>
</dbReference>
<name>A0A914WUX9_9BILA</name>
<dbReference type="InterPro" id="IPR011025">
    <property type="entry name" value="GproteinA_insert"/>
</dbReference>
<evidence type="ECO:0000313" key="13">
    <source>
        <dbReference type="WBParaSite" id="PSAMB.scaffold522size48044.g6672.t1"/>
    </source>
</evidence>
<dbReference type="PANTHER" id="PTHR10218:SF362">
    <property type="entry name" value="G PROTEIN ALPHA O SUBUNIT"/>
    <property type="match status" value="1"/>
</dbReference>
<organism evidence="12 13">
    <name type="scientific">Plectus sambesii</name>
    <dbReference type="NCBI Taxonomy" id="2011161"/>
    <lineage>
        <taxon>Eukaryota</taxon>
        <taxon>Metazoa</taxon>
        <taxon>Ecdysozoa</taxon>
        <taxon>Nematoda</taxon>
        <taxon>Chromadorea</taxon>
        <taxon>Plectida</taxon>
        <taxon>Plectina</taxon>
        <taxon>Plectoidea</taxon>
        <taxon>Plectidae</taxon>
        <taxon>Plectus</taxon>
    </lineage>
</organism>